<gene>
    <name evidence="1" type="ORF">SPHINGO8BC_60225</name>
</gene>
<evidence type="ECO:0008006" key="3">
    <source>
        <dbReference type="Google" id="ProtNLM"/>
    </source>
</evidence>
<dbReference type="RefSeq" id="WP_115048355.1">
    <property type="nucleotide sequence ID" value="NZ_CP068086.1"/>
</dbReference>
<evidence type="ECO:0000313" key="1">
    <source>
        <dbReference type="EMBL" id="VXD04512.1"/>
    </source>
</evidence>
<dbReference type="EMBL" id="CABWMV010000025">
    <property type="protein sequence ID" value="VXD04512.1"/>
    <property type="molecule type" value="Genomic_DNA"/>
</dbReference>
<sequence length="312" mass="36111">MNNQKKEQLQRLLWMANVQGFYPDKPAVELETGYQRWKEHRQQFAQLDRDFSPENMGKESPNMEPATLAGSIVYSFHYGPYRLLPRYLVAAGYKLTIVVSSAVLNRERMRYARDLATMGAPADSLECLEASDTMVIRKMLQAISLNRLILVFLDANESVGTNESKEEQGRLRVFFGGSYFYWRSNLLKLAHRFGLPVFAIYLSPKLHHTEPAWQMGNPINILTSADKNNPMAILNAFTKLQEIFQAMMHNDWTAWENWGLMHHYKGFDERTGSGTKCKGSWMIPFSFSDKGYLFDLSRKIFYEIIVKKSDIF</sequence>
<organism evidence="1 2">
    <name type="scientific">Sphingobacterium multivorum</name>
    <dbReference type="NCBI Taxonomy" id="28454"/>
    <lineage>
        <taxon>Bacteria</taxon>
        <taxon>Pseudomonadati</taxon>
        <taxon>Bacteroidota</taxon>
        <taxon>Sphingobacteriia</taxon>
        <taxon>Sphingobacteriales</taxon>
        <taxon>Sphingobacteriaceae</taxon>
        <taxon>Sphingobacterium</taxon>
    </lineage>
</organism>
<reference evidence="1 2" key="1">
    <citation type="submission" date="2019-10" db="EMBL/GenBank/DDBJ databases">
        <authorList>
            <person name="Karimi E."/>
        </authorList>
    </citation>
    <scope>NUCLEOTIDE SEQUENCE [LARGE SCALE GENOMIC DNA]</scope>
    <source>
        <strain evidence="1 2">Sphingobacterium sp. 8BC</strain>
    </source>
</reference>
<evidence type="ECO:0000313" key="2">
    <source>
        <dbReference type="Proteomes" id="UP000432350"/>
    </source>
</evidence>
<dbReference type="Proteomes" id="UP000432350">
    <property type="component" value="Unassembled WGS sequence"/>
</dbReference>
<proteinExistence type="predicted"/>
<name>A0A654DG09_SPHMU</name>
<protein>
    <recommendedName>
        <fullName evidence="3">Lauroyl/myristoyl acyltransferase</fullName>
    </recommendedName>
</protein>
<dbReference type="AlphaFoldDB" id="A0A654DG09"/>
<accession>A0A654DG09</accession>